<gene>
    <name evidence="2" type="ORF">F0U60_16210</name>
</gene>
<dbReference type="InterPro" id="IPR002818">
    <property type="entry name" value="DJ-1/PfpI"/>
</dbReference>
<dbReference type="Proteomes" id="UP001611383">
    <property type="component" value="Chromosome"/>
</dbReference>
<evidence type="ECO:0000313" key="2">
    <source>
        <dbReference type="EMBL" id="WNG45471.1"/>
    </source>
</evidence>
<proteinExistence type="predicted"/>
<dbReference type="PANTHER" id="PTHR43130:SF2">
    <property type="entry name" value="DJ-1_PFPI DOMAIN-CONTAINING PROTEIN"/>
    <property type="match status" value="1"/>
</dbReference>
<feature type="domain" description="DJ-1/PfpI" evidence="1">
    <location>
        <begin position="4"/>
        <end position="181"/>
    </location>
</feature>
<evidence type="ECO:0000313" key="3">
    <source>
        <dbReference type="Proteomes" id="UP001611383"/>
    </source>
</evidence>
<dbReference type="RefSeq" id="WP_395820359.1">
    <property type="nucleotide sequence ID" value="NZ_CP043494.1"/>
</dbReference>
<name>A0ABY9WVB8_9BACT</name>
<dbReference type="EMBL" id="CP043494">
    <property type="protein sequence ID" value="WNG45471.1"/>
    <property type="molecule type" value="Genomic_DNA"/>
</dbReference>
<reference evidence="2 3" key="1">
    <citation type="submission" date="2019-08" db="EMBL/GenBank/DDBJ databases">
        <title>Archangium and Cystobacter genomes.</title>
        <authorList>
            <person name="Chen I.-C.K."/>
            <person name="Wielgoss S."/>
        </authorList>
    </citation>
    <scope>NUCLEOTIDE SEQUENCE [LARGE SCALE GENOMIC DNA]</scope>
    <source>
        <strain evidence="2 3">Cbm 6</strain>
    </source>
</reference>
<dbReference type="InterPro" id="IPR052158">
    <property type="entry name" value="INH-QAR"/>
</dbReference>
<protein>
    <submittedName>
        <fullName evidence="2">DJ-1/PfpI family protein</fullName>
    </submittedName>
</protein>
<sequence length="215" mass="22165">MLAQIILFDGFDLLDALAPYEVLGAGGYVAGGALQVEFASFEGAREVRSGINGLKIPATAAIEPRRADFMIVPGAAGPVSGDAPDSIPSLLSRAVSSGLPDVLHQAMAKPGLTMGTVCGGSVLLGMAGLLKGRHATTNHLGLDALAATGAHPVAARIVDDGNLVTAAGVTSGLDLGVYLIERHLGPRIAHAVEAMFQFERRGTVWRAQGPEPRPW</sequence>
<dbReference type="SUPFAM" id="SSF52317">
    <property type="entry name" value="Class I glutamine amidotransferase-like"/>
    <property type="match status" value="1"/>
</dbReference>
<dbReference type="Pfam" id="PF01965">
    <property type="entry name" value="DJ-1_PfpI"/>
    <property type="match status" value="1"/>
</dbReference>
<organism evidence="2 3">
    <name type="scientific">Archangium minus</name>
    <dbReference type="NCBI Taxonomy" id="83450"/>
    <lineage>
        <taxon>Bacteria</taxon>
        <taxon>Pseudomonadati</taxon>
        <taxon>Myxococcota</taxon>
        <taxon>Myxococcia</taxon>
        <taxon>Myxococcales</taxon>
        <taxon>Cystobacterineae</taxon>
        <taxon>Archangiaceae</taxon>
        <taxon>Archangium</taxon>
    </lineage>
</organism>
<dbReference type="Gene3D" id="3.40.50.880">
    <property type="match status" value="1"/>
</dbReference>
<dbReference type="PANTHER" id="PTHR43130">
    <property type="entry name" value="ARAC-FAMILY TRANSCRIPTIONAL REGULATOR"/>
    <property type="match status" value="1"/>
</dbReference>
<evidence type="ECO:0000259" key="1">
    <source>
        <dbReference type="Pfam" id="PF01965"/>
    </source>
</evidence>
<dbReference type="InterPro" id="IPR029062">
    <property type="entry name" value="Class_I_gatase-like"/>
</dbReference>
<accession>A0ABY9WVB8</accession>
<keyword evidence="3" id="KW-1185">Reference proteome</keyword>